<organism evidence="5">
    <name type="scientific">Mucochytrium quahogii</name>
    <dbReference type="NCBI Taxonomy" id="96639"/>
    <lineage>
        <taxon>Eukaryota</taxon>
        <taxon>Sar</taxon>
        <taxon>Stramenopiles</taxon>
        <taxon>Bigyra</taxon>
        <taxon>Labyrinthulomycetes</taxon>
        <taxon>Thraustochytrida</taxon>
        <taxon>Thraustochytriidae</taxon>
        <taxon>Mucochytrium</taxon>
    </lineage>
</organism>
<feature type="domain" description="Peptidase C1A papain C-terminal" evidence="4">
    <location>
        <begin position="197"/>
        <end position="413"/>
    </location>
</feature>
<dbReference type="GO" id="GO:0006508">
    <property type="term" value="P:proteolysis"/>
    <property type="evidence" value="ECO:0007669"/>
    <property type="project" value="InterPro"/>
</dbReference>
<dbReference type="InterPro" id="IPR000169">
    <property type="entry name" value="Pept_cys_AS"/>
</dbReference>
<evidence type="ECO:0000256" key="1">
    <source>
        <dbReference type="ARBA" id="ARBA00008455"/>
    </source>
</evidence>
<dbReference type="InterPro" id="IPR013128">
    <property type="entry name" value="Peptidase_C1A"/>
</dbReference>
<name>A0A7S2RAX7_9STRA</name>
<dbReference type="SMART" id="SM00645">
    <property type="entry name" value="Pept_C1"/>
    <property type="match status" value="1"/>
</dbReference>
<dbReference type="PROSITE" id="PS00639">
    <property type="entry name" value="THIOL_PROTEASE_HIS"/>
    <property type="match status" value="1"/>
</dbReference>
<dbReference type="Pfam" id="PF00112">
    <property type="entry name" value="Peptidase_C1"/>
    <property type="match status" value="1"/>
</dbReference>
<gene>
    <name evidence="5" type="ORF">QSP1433_LOCUS1485</name>
</gene>
<reference evidence="5" key="1">
    <citation type="submission" date="2021-01" db="EMBL/GenBank/DDBJ databases">
        <authorList>
            <person name="Corre E."/>
            <person name="Pelletier E."/>
            <person name="Niang G."/>
            <person name="Scheremetjew M."/>
            <person name="Finn R."/>
            <person name="Kale V."/>
            <person name="Holt S."/>
            <person name="Cochrane G."/>
            <person name="Meng A."/>
            <person name="Brown T."/>
            <person name="Cohen L."/>
        </authorList>
    </citation>
    <scope>NUCLEOTIDE SEQUENCE</scope>
    <source>
        <strain evidence="5">NY070348D</strain>
    </source>
</reference>
<dbReference type="AlphaFoldDB" id="A0A7S2RAX7"/>
<evidence type="ECO:0000256" key="2">
    <source>
        <dbReference type="ARBA" id="ARBA00023145"/>
    </source>
</evidence>
<evidence type="ECO:0000259" key="4">
    <source>
        <dbReference type="SMART" id="SM00645"/>
    </source>
</evidence>
<dbReference type="PRINTS" id="PR00705">
    <property type="entry name" value="PAPAIN"/>
</dbReference>
<feature type="transmembrane region" description="Helical" evidence="3">
    <location>
        <begin position="455"/>
        <end position="484"/>
    </location>
</feature>
<dbReference type="EMBL" id="HBHK01002536">
    <property type="protein sequence ID" value="CAD9665784.1"/>
    <property type="molecule type" value="Transcribed_RNA"/>
</dbReference>
<dbReference type="PANTHER" id="PTHR12411">
    <property type="entry name" value="CYSTEINE PROTEASE FAMILY C1-RELATED"/>
    <property type="match status" value="1"/>
</dbReference>
<keyword evidence="3" id="KW-1133">Transmembrane helix</keyword>
<dbReference type="InterPro" id="IPR000668">
    <property type="entry name" value="Peptidase_C1A_C"/>
</dbReference>
<sequence>MVVSEGERVISGPQVSVSESSLADSVSGVDSKDGSLEDVLRVVGAVDGVSVVVPSCKKELKHIQSVVDKVLGLVESEVLREKVDKLNGGRLLLDDSLGVFDKFLGDIGVVLDRGSINYRYRKLLFDGAVSFVKEYNDFHNRSGLHVNYFALFDDDEFDQHFSSSDAEQDSEKVVEEKIKLENEKTDYVGGEQGGDVTDVNWDWRDHGAVTKVTNQLNCGSCWAFAAAGVIESKMAIQHQYLFRLSPQQLLSCFNPEKYGCVGGNFAMVFDSYSNSHALASWKRLPYSASVGECTESGGIVETRGYSNTHYETNERIRDLVRRQPVAVSIESSSRCFQFYSHGILDNEFCKNKNKVNHAVQIVGYNDFNGPNAAWVIKNSWGRSWGRHGYGYIGIQRNARYGHFGVNKQVAFPRHTSFAASCVGDSCTSQGKFVNTSQLVPPGGDSVWDDVSFHDVLLLVLLFLWVLLVLHLVFRFLSYCAGLCCPRKRRFWRQQPNQEYLLPTDNTVNIPEAVRVSPF</sequence>
<accession>A0A7S2RAX7</accession>
<dbReference type="GO" id="GO:0008234">
    <property type="term" value="F:cysteine-type peptidase activity"/>
    <property type="evidence" value="ECO:0007669"/>
    <property type="project" value="InterPro"/>
</dbReference>
<evidence type="ECO:0000256" key="3">
    <source>
        <dbReference type="SAM" id="Phobius"/>
    </source>
</evidence>
<keyword evidence="3" id="KW-0472">Membrane</keyword>
<proteinExistence type="inferred from homology"/>
<dbReference type="Gene3D" id="3.90.70.10">
    <property type="entry name" value="Cysteine proteinases"/>
    <property type="match status" value="1"/>
</dbReference>
<dbReference type="InterPro" id="IPR039417">
    <property type="entry name" value="Peptidase_C1A_papain-like"/>
</dbReference>
<dbReference type="SUPFAM" id="SSF54001">
    <property type="entry name" value="Cysteine proteinases"/>
    <property type="match status" value="1"/>
</dbReference>
<dbReference type="CDD" id="cd02248">
    <property type="entry name" value="Peptidase_C1A"/>
    <property type="match status" value="1"/>
</dbReference>
<dbReference type="InterPro" id="IPR038765">
    <property type="entry name" value="Papain-like_cys_pep_sf"/>
</dbReference>
<keyword evidence="2" id="KW-0865">Zymogen</keyword>
<keyword evidence="3" id="KW-0812">Transmembrane</keyword>
<protein>
    <recommendedName>
        <fullName evidence="4">Peptidase C1A papain C-terminal domain-containing protein</fullName>
    </recommendedName>
</protein>
<dbReference type="PROSITE" id="PS00139">
    <property type="entry name" value="THIOL_PROTEASE_CYS"/>
    <property type="match status" value="1"/>
</dbReference>
<comment type="similarity">
    <text evidence="1">Belongs to the peptidase C1 family.</text>
</comment>
<evidence type="ECO:0000313" key="5">
    <source>
        <dbReference type="EMBL" id="CAD9665784.1"/>
    </source>
</evidence>
<dbReference type="InterPro" id="IPR025660">
    <property type="entry name" value="Pept_his_AS"/>
</dbReference>